<keyword evidence="7 15" id="KW-1133">Transmembrane helix</keyword>
<evidence type="ECO:0000256" key="9">
    <source>
        <dbReference type="ARBA" id="ARBA00023136"/>
    </source>
</evidence>
<feature type="transmembrane region" description="Helical" evidence="15">
    <location>
        <begin position="305"/>
        <end position="332"/>
    </location>
</feature>
<evidence type="ECO:0000256" key="14">
    <source>
        <dbReference type="SAM" id="MobiDB-lite"/>
    </source>
</evidence>
<organism evidence="18 19">
    <name type="scientific">Actinia tenebrosa</name>
    <name type="common">Australian red waratah sea anemone</name>
    <dbReference type="NCBI Taxonomy" id="6105"/>
    <lineage>
        <taxon>Eukaryota</taxon>
        <taxon>Metazoa</taxon>
        <taxon>Cnidaria</taxon>
        <taxon>Anthozoa</taxon>
        <taxon>Hexacorallia</taxon>
        <taxon>Actiniaria</taxon>
        <taxon>Actiniidae</taxon>
        <taxon>Actinia</taxon>
    </lineage>
</organism>
<gene>
    <name evidence="19" type="primary">LOC116302865</name>
</gene>
<feature type="region of interest" description="Disordered" evidence="14">
    <location>
        <begin position="338"/>
        <end position="368"/>
    </location>
</feature>
<evidence type="ECO:0000259" key="16">
    <source>
        <dbReference type="PROSITE" id="PS50071"/>
    </source>
</evidence>
<dbReference type="InterPro" id="IPR006634">
    <property type="entry name" value="TLC-dom"/>
</dbReference>
<evidence type="ECO:0000256" key="15">
    <source>
        <dbReference type="SAM" id="Phobius"/>
    </source>
</evidence>
<comment type="pathway">
    <text evidence="2">Lipid metabolism; sphingolipid metabolism.</text>
</comment>
<evidence type="ECO:0000313" key="19">
    <source>
        <dbReference type="RefSeq" id="XP_031568122.1"/>
    </source>
</evidence>
<dbReference type="GO" id="GO:0003677">
    <property type="term" value="F:DNA binding"/>
    <property type="evidence" value="ECO:0007669"/>
    <property type="project" value="UniProtKB-UniRule"/>
</dbReference>
<dbReference type="GO" id="GO:0046513">
    <property type="term" value="P:ceramide biosynthetic process"/>
    <property type="evidence" value="ECO:0007669"/>
    <property type="project" value="InterPro"/>
</dbReference>
<keyword evidence="11 13" id="KW-0539">Nucleus</keyword>
<dbReference type="PANTHER" id="PTHR12560">
    <property type="entry name" value="LONGEVITY ASSURANCE FACTOR 1 LAG1"/>
    <property type="match status" value="1"/>
</dbReference>
<dbReference type="PROSITE" id="PS50922">
    <property type="entry name" value="TLC"/>
    <property type="match status" value="1"/>
</dbReference>
<protein>
    <submittedName>
        <fullName evidence="19">Ceramide synthase 6-like</fullName>
    </submittedName>
</protein>
<evidence type="ECO:0000256" key="13">
    <source>
        <dbReference type="RuleBase" id="RU000682"/>
    </source>
</evidence>
<dbReference type="KEGG" id="aten:116302865"/>
<evidence type="ECO:0000256" key="4">
    <source>
        <dbReference type="ARBA" id="ARBA00022679"/>
    </source>
</evidence>
<comment type="catalytic activity">
    <reaction evidence="10">
        <text>sphinganine + octadecanoyl-CoA = N-(octadecanoyl)-sphinganine + CoA + H(+)</text>
        <dbReference type="Rhea" id="RHEA:36547"/>
        <dbReference type="ChEBI" id="CHEBI:15378"/>
        <dbReference type="ChEBI" id="CHEBI:57287"/>
        <dbReference type="ChEBI" id="CHEBI:57394"/>
        <dbReference type="ChEBI" id="CHEBI:57817"/>
        <dbReference type="ChEBI" id="CHEBI:67033"/>
    </reaction>
    <physiologicalReaction direction="left-to-right" evidence="10">
        <dbReference type="Rhea" id="RHEA:36548"/>
    </physiologicalReaction>
</comment>
<evidence type="ECO:0000256" key="6">
    <source>
        <dbReference type="ARBA" id="ARBA00022824"/>
    </source>
</evidence>
<dbReference type="InterPro" id="IPR009057">
    <property type="entry name" value="Homeodomain-like_sf"/>
</dbReference>
<dbReference type="Pfam" id="PF00046">
    <property type="entry name" value="Homeodomain"/>
    <property type="match status" value="1"/>
</dbReference>
<feature type="compositionally biased region" description="Basic and acidic residues" evidence="14">
    <location>
        <begin position="353"/>
        <end position="368"/>
    </location>
</feature>
<dbReference type="GO" id="GO:0005789">
    <property type="term" value="C:endoplasmic reticulum membrane"/>
    <property type="evidence" value="ECO:0007669"/>
    <property type="project" value="UniProtKB-SubCell"/>
</dbReference>
<evidence type="ECO:0000256" key="1">
    <source>
        <dbReference type="ARBA" id="ARBA00004477"/>
    </source>
</evidence>
<dbReference type="SUPFAM" id="SSF46689">
    <property type="entry name" value="Homeodomain-like"/>
    <property type="match status" value="1"/>
</dbReference>
<feature type="DNA-binding region" description="Homeobox" evidence="11">
    <location>
        <begin position="89"/>
        <end position="131"/>
    </location>
</feature>
<dbReference type="GO" id="GO:0050291">
    <property type="term" value="F:sphingosine N-acyltransferase activity"/>
    <property type="evidence" value="ECO:0007669"/>
    <property type="project" value="InterPro"/>
</dbReference>
<proteinExistence type="predicted"/>
<keyword evidence="11 13" id="KW-0238">DNA-binding</keyword>
<dbReference type="Pfam" id="PF03798">
    <property type="entry name" value="TRAM_LAG1_CLN8"/>
    <property type="match status" value="1"/>
</dbReference>
<dbReference type="Gene3D" id="1.10.10.60">
    <property type="entry name" value="Homeodomain-like"/>
    <property type="match status" value="1"/>
</dbReference>
<evidence type="ECO:0000256" key="10">
    <source>
        <dbReference type="ARBA" id="ARBA00049036"/>
    </source>
</evidence>
<feature type="domain" description="TLC" evidence="17">
    <location>
        <begin position="133"/>
        <end position="333"/>
    </location>
</feature>
<accession>A0A6P8IMT0</accession>
<feature type="transmembrane region" description="Helical" evidence="15">
    <location>
        <begin position="42"/>
        <end position="64"/>
    </location>
</feature>
<dbReference type="PROSITE" id="PS50071">
    <property type="entry name" value="HOMEOBOX_2"/>
    <property type="match status" value="1"/>
</dbReference>
<keyword evidence="18" id="KW-1185">Reference proteome</keyword>
<keyword evidence="9 12" id="KW-0472">Membrane</keyword>
<comment type="pathway">
    <text evidence="3">Sphingolipid metabolism.</text>
</comment>
<dbReference type="InterPro" id="IPR016439">
    <property type="entry name" value="Lag1/Lac1-like"/>
</dbReference>
<keyword evidence="4" id="KW-0808">Transferase</keyword>
<evidence type="ECO:0000256" key="8">
    <source>
        <dbReference type="ARBA" id="ARBA00023098"/>
    </source>
</evidence>
<sequence>MAVFYQAFQEWFWSENFWLPANYTWQDIHEKKNPKFIQSGELYLCLPVAVALIILRVCFERVIAGPFVQYLGVKEKKVHFIGNPFCEKVYQTINKFPSQERIVGLSKQLGWQIREVERWFRHRRMQAKPSLLKKAKESSWRFVFYLSATIYGFLILRKEKWLWDPKYCFIGFRKQIMSEELFLYYIVELGFYVSLTISQFVDVQRKDFWQMLIHHIVTILLLGFSYATSFFRIGAVVVLVHDIADVFLEAAKVFNYAKLQKICDFLFAIFAISFFVSRLVLYPFWVVDSVWNSWDSVGYFCSWYLFITLLLMLQVLHIFWGYSIFVVIVRILSGKNVKDVRSDNESSSGDEEEKPKQDGIPHENKKKQ</sequence>
<dbReference type="FunCoup" id="A0A6P8IMT0">
    <property type="interactions" value="2271"/>
</dbReference>
<evidence type="ECO:0000256" key="3">
    <source>
        <dbReference type="ARBA" id="ARBA00004991"/>
    </source>
</evidence>
<feature type="transmembrane region" description="Helical" evidence="15">
    <location>
        <begin position="262"/>
        <end position="285"/>
    </location>
</feature>
<dbReference type="RefSeq" id="XP_031568122.1">
    <property type="nucleotide sequence ID" value="XM_031712262.1"/>
</dbReference>
<dbReference type="OrthoDB" id="537032at2759"/>
<keyword evidence="8" id="KW-0443">Lipid metabolism</keyword>
<comment type="subcellular location">
    <subcellularLocation>
        <location evidence="1">Endoplasmic reticulum membrane</location>
        <topology evidence="1">Multi-pass membrane protein</topology>
    </subcellularLocation>
    <subcellularLocation>
        <location evidence="11 13">Nucleus</location>
    </subcellularLocation>
</comment>
<keyword evidence="6" id="KW-0256">Endoplasmic reticulum</keyword>
<keyword evidence="11 13" id="KW-0371">Homeobox</keyword>
<dbReference type="GO" id="GO:0005634">
    <property type="term" value="C:nucleus"/>
    <property type="evidence" value="ECO:0007669"/>
    <property type="project" value="UniProtKB-SubCell"/>
</dbReference>
<reference evidence="19" key="1">
    <citation type="submission" date="2025-08" db="UniProtKB">
        <authorList>
            <consortium name="RefSeq"/>
        </authorList>
    </citation>
    <scope>IDENTIFICATION</scope>
    <source>
        <tissue evidence="19">Tentacle</tissue>
    </source>
</reference>
<feature type="transmembrane region" description="Helical" evidence="15">
    <location>
        <begin position="138"/>
        <end position="156"/>
    </location>
</feature>
<dbReference type="InParanoid" id="A0A6P8IMT0"/>
<dbReference type="PANTHER" id="PTHR12560:SF0">
    <property type="entry name" value="LD18904P"/>
    <property type="match status" value="1"/>
</dbReference>
<dbReference type="SMART" id="SM00724">
    <property type="entry name" value="TLC"/>
    <property type="match status" value="1"/>
</dbReference>
<dbReference type="InterPro" id="IPR001356">
    <property type="entry name" value="HD"/>
</dbReference>
<keyword evidence="5 12" id="KW-0812">Transmembrane</keyword>
<dbReference type="AlphaFoldDB" id="A0A6P8IMT0"/>
<dbReference type="UniPathway" id="UPA00222"/>
<evidence type="ECO:0000259" key="17">
    <source>
        <dbReference type="PROSITE" id="PS50922"/>
    </source>
</evidence>
<dbReference type="FunFam" id="1.10.10.60:FF:000020">
    <property type="entry name" value="Ceramide synthase 5"/>
    <property type="match status" value="1"/>
</dbReference>
<name>A0A6P8IMT0_ACTTE</name>
<feature type="transmembrane region" description="Helical" evidence="15">
    <location>
        <begin position="213"/>
        <end position="241"/>
    </location>
</feature>
<evidence type="ECO:0000256" key="11">
    <source>
        <dbReference type="PROSITE-ProRule" id="PRU00108"/>
    </source>
</evidence>
<dbReference type="CDD" id="cd00086">
    <property type="entry name" value="homeodomain"/>
    <property type="match status" value="1"/>
</dbReference>
<feature type="domain" description="Homeobox" evidence="16">
    <location>
        <begin position="87"/>
        <end position="130"/>
    </location>
</feature>
<evidence type="ECO:0000256" key="12">
    <source>
        <dbReference type="PROSITE-ProRule" id="PRU00205"/>
    </source>
</evidence>
<dbReference type="PIRSF" id="PIRSF005225">
    <property type="entry name" value="LAG1_LAC1"/>
    <property type="match status" value="1"/>
</dbReference>
<dbReference type="GeneID" id="116302865"/>
<evidence type="ECO:0000313" key="18">
    <source>
        <dbReference type="Proteomes" id="UP000515163"/>
    </source>
</evidence>
<feature type="transmembrane region" description="Helical" evidence="15">
    <location>
        <begin position="182"/>
        <end position="201"/>
    </location>
</feature>
<evidence type="ECO:0000256" key="5">
    <source>
        <dbReference type="ARBA" id="ARBA00022692"/>
    </source>
</evidence>
<evidence type="ECO:0000256" key="7">
    <source>
        <dbReference type="ARBA" id="ARBA00022989"/>
    </source>
</evidence>
<dbReference type="Proteomes" id="UP000515163">
    <property type="component" value="Unplaced"/>
</dbReference>
<evidence type="ECO:0000256" key="2">
    <source>
        <dbReference type="ARBA" id="ARBA00004760"/>
    </source>
</evidence>